<dbReference type="InterPro" id="IPR044678">
    <property type="entry name" value="COR27/28"/>
</dbReference>
<evidence type="ECO:0000256" key="1">
    <source>
        <dbReference type="SAM" id="MobiDB-lite"/>
    </source>
</evidence>
<dbReference type="PANTHER" id="PTHR33676:SF3">
    <property type="entry name" value="COLD-REGULATED PROTEIN 27"/>
    <property type="match status" value="1"/>
</dbReference>
<feature type="region of interest" description="Disordered" evidence="1">
    <location>
        <begin position="1"/>
        <end position="22"/>
    </location>
</feature>
<dbReference type="Gramene" id="Zm00001eb019280_T001">
    <property type="protein sequence ID" value="Zm00001eb019280_P001"/>
    <property type="gene ID" value="Zm00001eb019280"/>
</dbReference>
<name>A0A804LLF8_MAIZE</name>
<evidence type="ECO:0000313" key="3">
    <source>
        <dbReference type="Proteomes" id="UP000007305"/>
    </source>
</evidence>
<proteinExistence type="predicted"/>
<sequence>MGKRPPTDPKRFGDTSNAGSSSGWTDEKHMLYITFLEESFVNQLYSSKGEMNSAESFYATPGAWQKSSYSGNGRNTKYDEVVPTSSRYSININLSRFFFLCMKLFFLYFKQNIRDMDIGGLSRLTEMELIIWMMMHQLMVQDKREILVTMQGKGIPGGQLLSVCASMGIRFLGENHQTRTSWMGRLKVARNKEEGLAKTSKSMLIRPRLPNSLFPSQSACRDCFRCHLRSHQV</sequence>
<gene>
    <name evidence="2" type="primary">LOC100278465</name>
</gene>
<reference evidence="3" key="1">
    <citation type="submission" date="2015-12" db="EMBL/GenBank/DDBJ databases">
        <title>Update maize B73 reference genome by single molecule sequencing technologies.</title>
        <authorList>
            <consortium name="Maize Genome Sequencing Project"/>
            <person name="Ware D."/>
        </authorList>
    </citation>
    <scope>NUCLEOTIDE SEQUENCE [LARGE SCALE GENOMIC DNA]</scope>
    <source>
        <strain evidence="3">cv. B73</strain>
    </source>
</reference>
<dbReference type="PANTHER" id="PTHR33676">
    <property type="entry name" value="COLD REGULATED PROTEIN 27"/>
    <property type="match status" value="1"/>
</dbReference>
<dbReference type="EnsemblPlants" id="Zm00001eb019280_T001">
    <property type="protein sequence ID" value="Zm00001eb019280_P001"/>
    <property type="gene ID" value="Zm00001eb019280"/>
</dbReference>
<dbReference type="InParanoid" id="A0A804LLF8"/>
<dbReference type="Proteomes" id="UP000007305">
    <property type="component" value="Chromosome 1"/>
</dbReference>
<feature type="compositionally biased region" description="Basic and acidic residues" evidence="1">
    <location>
        <begin position="1"/>
        <end position="13"/>
    </location>
</feature>
<reference evidence="2" key="2">
    <citation type="submission" date="2019-07" db="EMBL/GenBank/DDBJ databases">
        <authorList>
            <person name="Seetharam A."/>
            <person name="Woodhouse M."/>
            <person name="Cannon E."/>
        </authorList>
    </citation>
    <scope>NUCLEOTIDE SEQUENCE [LARGE SCALE GENOMIC DNA]</scope>
    <source>
        <strain evidence="2">cv. B73</strain>
    </source>
</reference>
<keyword evidence="3" id="KW-1185">Reference proteome</keyword>
<organism evidence="2 3">
    <name type="scientific">Zea mays</name>
    <name type="common">Maize</name>
    <dbReference type="NCBI Taxonomy" id="4577"/>
    <lineage>
        <taxon>Eukaryota</taxon>
        <taxon>Viridiplantae</taxon>
        <taxon>Streptophyta</taxon>
        <taxon>Embryophyta</taxon>
        <taxon>Tracheophyta</taxon>
        <taxon>Spermatophyta</taxon>
        <taxon>Magnoliopsida</taxon>
        <taxon>Liliopsida</taxon>
        <taxon>Poales</taxon>
        <taxon>Poaceae</taxon>
        <taxon>PACMAD clade</taxon>
        <taxon>Panicoideae</taxon>
        <taxon>Andropogonodae</taxon>
        <taxon>Andropogoneae</taxon>
        <taxon>Tripsacinae</taxon>
        <taxon>Zea</taxon>
    </lineage>
</organism>
<evidence type="ECO:0000313" key="2">
    <source>
        <dbReference type="EnsemblPlants" id="Zm00001eb019280_P001"/>
    </source>
</evidence>
<dbReference type="GO" id="GO:0009409">
    <property type="term" value="P:response to cold"/>
    <property type="evidence" value="ECO:0007669"/>
    <property type="project" value="InterPro"/>
</dbReference>
<reference evidence="2" key="3">
    <citation type="submission" date="2021-05" db="UniProtKB">
        <authorList>
            <consortium name="EnsemblPlants"/>
        </authorList>
    </citation>
    <scope>IDENTIFICATION</scope>
    <source>
        <strain evidence="2">cv. B73</strain>
    </source>
</reference>
<protein>
    <submittedName>
        <fullName evidence="2">Uncharacterized protein</fullName>
    </submittedName>
</protein>
<dbReference type="OrthoDB" id="1923282at2759"/>
<dbReference type="GO" id="GO:0042752">
    <property type="term" value="P:regulation of circadian rhythm"/>
    <property type="evidence" value="ECO:0007669"/>
    <property type="project" value="InterPro"/>
</dbReference>
<accession>A0A804LLF8</accession>
<dbReference type="AlphaFoldDB" id="A0A804LLF8"/>